<dbReference type="STRING" id="887144.BJF91_01860"/>
<dbReference type="Gene3D" id="3.40.109.10">
    <property type="entry name" value="NADH Oxidase"/>
    <property type="match status" value="1"/>
</dbReference>
<reference evidence="5 6" key="1">
    <citation type="submission" date="2016-09" db="EMBL/GenBank/DDBJ databases">
        <title>Rhizobium oryziradicis sp. nov., isolated from the root of rice.</title>
        <authorList>
            <person name="Zhao J."/>
            <person name="Zhang X."/>
        </authorList>
    </citation>
    <scope>NUCLEOTIDE SEQUENCE [LARGE SCALE GENOMIC DNA]</scope>
    <source>
        <strain evidence="5 6">14971</strain>
    </source>
</reference>
<evidence type="ECO:0000313" key="7">
    <source>
        <dbReference type="Proteomes" id="UP000544107"/>
    </source>
</evidence>
<dbReference type="Pfam" id="PF00881">
    <property type="entry name" value="Nitroreductase"/>
    <property type="match status" value="1"/>
</dbReference>
<feature type="domain" description="Nitroreductase" evidence="3">
    <location>
        <begin position="19"/>
        <end position="164"/>
    </location>
</feature>
<gene>
    <name evidence="5" type="ORF">BJF91_01860</name>
    <name evidence="4" type="ORF">GGQ71_003257</name>
</gene>
<evidence type="ECO:0000259" key="3">
    <source>
        <dbReference type="Pfam" id="PF00881"/>
    </source>
</evidence>
<dbReference type="Proteomes" id="UP000185598">
    <property type="component" value="Unassembled WGS sequence"/>
</dbReference>
<evidence type="ECO:0000313" key="6">
    <source>
        <dbReference type="Proteomes" id="UP000185598"/>
    </source>
</evidence>
<dbReference type="PANTHER" id="PTHR43673">
    <property type="entry name" value="NAD(P)H NITROREDUCTASE YDGI-RELATED"/>
    <property type="match status" value="1"/>
</dbReference>
<dbReference type="EMBL" id="MKIN01000023">
    <property type="protein sequence ID" value="OLP48706.1"/>
    <property type="molecule type" value="Genomic_DNA"/>
</dbReference>
<dbReference type="CDD" id="cd02138">
    <property type="entry name" value="TdsD-like"/>
    <property type="match status" value="1"/>
</dbReference>
<dbReference type="PANTHER" id="PTHR43673:SF10">
    <property type="entry name" value="NADH DEHYDROGENASE_NAD(P)H NITROREDUCTASE XCC3605-RELATED"/>
    <property type="match status" value="1"/>
</dbReference>
<dbReference type="RefSeq" id="WP_075616017.1">
    <property type="nucleotide sequence ID" value="NZ_JACIED010000004.1"/>
</dbReference>
<evidence type="ECO:0000256" key="1">
    <source>
        <dbReference type="ARBA" id="ARBA00007118"/>
    </source>
</evidence>
<dbReference type="EMBL" id="JACIED010000004">
    <property type="protein sequence ID" value="MBB4008975.1"/>
    <property type="molecule type" value="Genomic_DNA"/>
</dbReference>
<sequence>MTSSNHRTATHDIHPIFLDRWSPRAFTGETMTKTELLTILEAAHWAPSAFNYQPWRFVYALKGDAHFETLLGSLIEFNQGWAKNASALVFVISDTLSRPADGSAPKPSRSHSFDAGAAWGYLALQALHSGYHAHGMTGVDFDKAASVLGVPGDYHIEAAVAIGKLGDKSILPEGLQAKESPNGRKLLEDVVFEGKFKA</sequence>
<evidence type="ECO:0000313" key="4">
    <source>
        <dbReference type="EMBL" id="MBB4008975.1"/>
    </source>
</evidence>
<evidence type="ECO:0000256" key="2">
    <source>
        <dbReference type="ARBA" id="ARBA00023002"/>
    </source>
</evidence>
<dbReference type="InterPro" id="IPR029479">
    <property type="entry name" value="Nitroreductase"/>
</dbReference>
<dbReference type="SUPFAM" id="SSF55469">
    <property type="entry name" value="FMN-dependent nitroreductase-like"/>
    <property type="match status" value="1"/>
</dbReference>
<keyword evidence="2" id="KW-0560">Oxidoreductase</keyword>
<dbReference type="InterPro" id="IPR000415">
    <property type="entry name" value="Nitroreductase-like"/>
</dbReference>
<proteinExistence type="inferred from homology"/>
<reference evidence="4 7" key="2">
    <citation type="submission" date="2020-08" db="EMBL/GenBank/DDBJ databases">
        <title>Genomic Encyclopedia of Type Strains, Phase IV (KMG-IV): sequencing the most valuable type-strain genomes for metagenomic binning, comparative biology and taxonomic classification.</title>
        <authorList>
            <person name="Goeker M."/>
        </authorList>
    </citation>
    <scope>NUCLEOTIDE SEQUENCE [LARGE SCALE GENOMIC DNA]</scope>
    <source>
        <strain evidence="4 7">DSM 100021</strain>
    </source>
</reference>
<comment type="similarity">
    <text evidence="1">Belongs to the nitroreductase family.</text>
</comment>
<dbReference type="OrthoDB" id="9802510at2"/>
<organism evidence="5 6">
    <name type="scientific">Allorhizobium taibaishanense</name>
    <dbReference type="NCBI Taxonomy" id="887144"/>
    <lineage>
        <taxon>Bacteria</taxon>
        <taxon>Pseudomonadati</taxon>
        <taxon>Pseudomonadota</taxon>
        <taxon>Alphaproteobacteria</taxon>
        <taxon>Hyphomicrobiales</taxon>
        <taxon>Rhizobiaceae</taxon>
        <taxon>Rhizobium/Agrobacterium group</taxon>
        <taxon>Allorhizobium</taxon>
    </lineage>
</organism>
<accession>A0A1Q9A2D3</accession>
<dbReference type="GO" id="GO:0016491">
    <property type="term" value="F:oxidoreductase activity"/>
    <property type="evidence" value="ECO:0007669"/>
    <property type="project" value="UniProtKB-KW"/>
</dbReference>
<comment type="caution">
    <text evidence="5">The sequence shown here is derived from an EMBL/GenBank/DDBJ whole genome shotgun (WGS) entry which is preliminary data.</text>
</comment>
<dbReference type="AlphaFoldDB" id="A0A1Q9A2D3"/>
<evidence type="ECO:0000313" key="5">
    <source>
        <dbReference type="EMBL" id="OLP48706.1"/>
    </source>
</evidence>
<name>A0A1Q9A2D3_9HYPH</name>
<dbReference type="Proteomes" id="UP000544107">
    <property type="component" value="Unassembled WGS sequence"/>
</dbReference>
<keyword evidence="6" id="KW-1185">Reference proteome</keyword>
<protein>
    <submittedName>
        <fullName evidence="5">Nitroreductase</fullName>
    </submittedName>
</protein>